<dbReference type="SUPFAM" id="SSF64288">
    <property type="entry name" value="Chorismate lyase-like"/>
    <property type="match status" value="1"/>
</dbReference>
<dbReference type="InterPro" id="IPR000524">
    <property type="entry name" value="Tscrpt_reg_HTH_GntR"/>
</dbReference>
<dbReference type="PROSITE" id="PS50949">
    <property type="entry name" value="HTH_GNTR"/>
    <property type="match status" value="1"/>
</dbReference>
<dbReference type="PANTHER" id="PTHR44846:SF1">
    <property type="entry name" value="MANNOSYL-D-GLYCERATE TRANSPORT_METABOLISM SYSTEM REPRESSOR MNGR-RELATED"/>
    <property type="match status" value="1"/>
</dbReference>
<keyword evidence="3" id="KW-0804">Transcription</keyword>
<feature type="domain" description="HTH gntR-type" evidence="4">
    <location>
        <begin position="8"/>
        <end position="76"/>
    </location>
</feature>
<dbReference type="SMART" id="SM00345">
    <property type="entry name" value="HTH_GNTR"/>
    <property type="match status" value="1"/>
</dbReference>
<dbReference type="SMART" id="SM00866">
    <property type="entry name" value="UTRA"/>
    <property type="match status" value="1"/>
</dbReference>
<dbReference type="Gene3D" id="1.10.10.10">
    <property type="entry name" value="Winged helix-like DNA-binding domain superfamily/Winged helix DNA-binding domain"/>
    <property type="match status" value="1"/>
</dbReference>
<dbReference type="KEGG" id="hsc:HVS_09320"/>
<evidence type="ECO:0000313" key="7">
    <source>
        <dbReference type="Proteomes" id="UP000233534"/>
    </source>
</evidence>
<organism evidence="5 7">
    <name type="scientific">Acetivibrio saccincola</name>
    <dbReference type="NCBI Taxonomy" id="1677857"/>
    <lineage>
        <taxon>Bacteria</taxon>
        <taxon>Bacillati</taxon>
        <taxon>Bacillota</taxon>
        <taxon>Clostridia</taxon>
        <taxon>Eubacteriales</taxon>
        <taxon>Oscillospiraceae</taxon>
        <taxon>Acetivibrio</taxon>
    </lineage>
</organism>
<gene>
    <name evidence="5" type="primary">yurK</name>
    <name evidence="6" type="ORF">B9R14_13450</name>
    <name evidence="5" type="ORF">HVS_09320</name>
</gene>
<evidence type="ECO:0000313" key="8">
    <source>
        <dbReference type="Proteomes" id="UP000239720"/>
    </source>
</evidence>
<keyword evidence="2" id="KW-0238">DNA-binding</keyword>
<dbReference type="CDD" id="cd07377">
    <property type="entry name" value="WHTH_GntR"/>
    <property type="match status" value="1"/>
</dbReference>
<dbReference type="InterPro" id="IPR036390">
    <property type="entry name" value="WH_DNA-bd_sf"/>
</dbReference>
<dbReference type="Pfam" id="PF07702">
    <property type="entry name" value="UTRA"/>
    <property type="match status" value="1"/>
</dbReference>
<dbReference type="OrthoDB" id="457376at2"/>
<evidence type="ECO:0000313" key="5">
    <source>
        <dbReference type="EMBL" id="AUG57768.1"/>
    </source>
</evidence>
<evidence type="ECO:0000259" key="4">
    <source>
        <dbReference type="PROSITE" id="PS50949"/>
    </source>
</evidence>
<keyword evidence="7" id="KW-1185">Reference proteome</keyword>
<dbReference type="InterPro" id="IPR011663">
    <property type="entry name" value="UTRA"/>
</dbReference>
<protein>
    <submittedName>
        <fullName evidence="6">GntR family transcriptional regulator</fullName>
    </submittedName>
    <submittedName>
        <fullName evidence="5">Putative HTH-type transcriptional regulator YurK</fullName>
    </submittedName>
</protein>
<dbReference type="FunFam" id="1.10.10.10:FF:000079">
    <property type="entry name" value="GntR family transcriptional regulator"/>
    <property type="match status" value="1"/>
</dbReference>
<evidence type="ECO:0000256" key="1">
    <source>
        <dbReference type="ARBA" id="ARBA00023015"/>
    </source>
</evidence>
<dbReference type="SUPFAM" id="SSF46785">
    <property type="entry name" value="Winged helix' DNA-binding domain"/>
    <property type="match status" value="1"/>
</dbReference>
<accession>A0A2K9E5W4</accession>
<dbReference type="RefSeq" id="WP_101304193.1">
    <property type="nucleotide sequence ID" value="NZ_CP025197.1"/>
</dbReference>
<dbReference type="EMBL" id="CP025197">
    <property type="protein sequence ID" value="AUG57768.1"/>
    <property type="molecule type" value="Genomic_DNA"/>
</dbReference>
<dbReference type="Gene3D" id="3.40.1410.10">
    <property type="entry name" value="Chorismate lyase-like"/>
    <property type="match status" value="1"/>
</dbReference>
<dbReference type="AlphaFoldDB" id="A0A2K9E5W4"/>
<evidence type="ECO:0000256" key="2">
    <source>
        <dbReference type="ARBA" id="ARBA00023125"/>
    </source>
</evidence>
<dbReference type="Pfam" id="PF00392">
    <property type="entry name" value="GntR"/>
    <property type="match status" value="1"/>
</dbReference>
<dbReference type="Proteomes" id="UP000233534">
    <property type="component" value="Chromosome"/>
</dbReference>
<name>A0A2K9E5W4_9FIRM</name>
<dbReference type="EMBL" id="NEMB01000003">
    <property type="protein sequence ID" value="PQQ67655.1"/>
    <property type="molecule type" value="Genomic_DNA"/>
</dbReference>
<evidence type="ECO:0000256" key="3">
    <source>
        <dbReference type="ARBA" id="ARBA00023163"/>
    </source>
</evidence>
<dbReference type="PRINTS" id="PR00035">
    <property type="entry name" value="HTHGNTR"/>
</dbReference>
<dbReference type="PANTHER" id="PTHR44846">
    <property type="entry name" value="MANNOSYL-D-GLYCERATE TRANSPORT/METABOLISM SYSTEM REPRESSOR MNGR-RELATED"/>
    <property type="match status" value="1"/>
</dbReference>
<reference evidence="5 7" key="1">
    <citation type="submission" date="2017-12" db="EMBL/GenBank/DDBJ databases">
        <title>Complete genome sequence of Herbivorax saccincola GGR1, a novel Cellulosome-producing hydrolytic bacterium in a thermophilic biogas plant, established by Illumina and Nanopore MinION sequencing.</title>
        <authorList>
            <person name="Pechtl A."/>
            <person name="Ruckert C."/>
            <person name="Koeck D.E."/>
            <person name="Maus I."/>
            <person name="Winkler A."/>
            <person name="Kalinowski J."/>
            <person name="Puhler A."/>
            <person name="Schwarz W.W."/>
            <person name="Zverlov V.V."/>
            <person name="Schluter A."/>
            <person name="Liebl W."/>
        </authorList>
    </citation>
    <scope>NUCLEOTIDE SEQUENCE [LARGE SCALE GENOMIC DNA]</scope>
    <source>
        <strain evidence="5">GGR1</strain>
        <strain evidence="7">SR1</strain>
    </source>
</reference>
<dbReference type="Proteomes" id="UP000239720">
    <property type="component" value="Unassembled WGS sequence"/>
</dbReference>
<reference evidence="6 8" key="2">
    <citation type="journal article" date="2018" name="Syst. Appl. Microbiol.">
        <title>Characterization and high-quality draft genome sequence of Herbivorax saccincola A7, an anaerobic, alkaliphilic, thermophilic, cellulolytic, and xylanolytic bacterium.</title>
        <authorList>
            <person name="Aikawa S."/>
            <person name="Baramee S."/>
            <person name="Sermsathanaswadi J."/>
            <person name="Thianheng P."/>
            <person name="Tachaapaikoon C."/>
            <person name="Shikata A."/>
            <person name="Waeonukul R."/>
            <person name="Pason P."/>
            <person name="Ratanakhanokchai K."/>
            <person name="Kosugi A."/>
        </authorList>
    </citation>
    <scope>NUCLEOTIDE SEQUENCE [LARGE SCALE GENOMIC DNA]</scope>
    <source>
        <strain evidence="6 8">A7</strain>
    </source>
</reference>
<evidence type="ECO:0000313" key="6">
    <source>
        <dbReference type="EMBL" id="PQQ67655.1"/>
    </source>
</evidence>
<dbReference type="InterPro" id="IPR028978">
    <property type="entry name" value="Chorismate_lyase_/UTRA_dom_sf"/>
</dbReference>
<dbReference type="InterPro" id="IPR050679">
    <property type="entry name" value="Bact_HTH_transcr_reg"/>
</dbReference>
<dbReference type="GO" id="GO:0045892">
    <property type="term" value="P:negative regulation of DNA-templated transcription"/>
    <property type="evidence" value="ECO:0007669"/>
    <property type="project" value="TreeGrafter"/>
</dbReference>
<sequence>MINKYSDIPLYCQLKNIIMANIESGVYPPDSKIPSEQEFCELYNISRPTVRQAISELTNNGYLYKEKGKGTFVSRPKTSIDVKTYTGFTDSILDNELTDNREVLSVETVEGKECGKILEIFKANSGQSTQFAKVVFRTKHDDDVFSFNTSFIPLNLFPDIIDDIKNKKASHDILRGKYPLVPVKSSSSLEVVFTDSKEAQYLMVQPGHPLLKITNTITSKSGQVVEYVISKYRSDKCRLIFENYKRQI</sequence>
<dbReference type="GO" id="GO:0003700">
    <property type="term" value="F:DNA-binding transcription factor activity"/>
    <property type="evidence" value="ECO:0007669"/>
    <property type="project" value="InterPro"/>
</dbReference>
<proteinExistence type="predicted"/>
<dbReference type="InterPro" id="IPR036388">
    <property type="entry name" value="WH-like_DNA-bd_sf"/>
</dbReference>
<dbReference type="GO" id="GO:0003677">
    <property type="term" value="F:DNA binding"/>
    <property type="evidence" value="ECO:0007669"/>
    <property type="project" value="UniProtKB-KW"/>
</dbReference>
<keyword evidence="1" id="KW-0805">Transcription regulation</keyword>